<dbReference type="PANTHER" id="PTHR43540:SF14">
    <property type="entry name" value="ISOCHORISMATASE"/>
    <property type="match status" value="1"/>
</dbReference>
<dbReference type="EMBL" id="CP026377">
    <property type="protein sequence ID" value="AUX93820.1"/>
    <property type="molecule type" value="Genomic_DNA"/>
</dbReference>
<evidence type="ECO:0000313" key="3">
    <source>
        <dbReference type="EMBL" id="AUX93820.1"/>
    </source>
</evidence>
<feature type="domain" description="Isochorismatase-like" evidence="2">
    <location>
        <begin position="5"/>
        <end position="136"/>
    </location>
</feature>
<dbReference type="PANTHER" id="PTHR43540">
    <property type="entry name" value="PEROXYUREIDOACRYLATE/UREIDOACRYLATE AMIDOHYDROLASE-RELATED"/>
    <property type="match status" value="1"/>
</dbReference>
<sequence>MSARIVIVVDMQNGVFTTPRFDRAGRAASINQLIAAADHTIFIQHEDADMQPGNEAWQILPELHQPPNAFYINKQACDSFWNTGLDAVLQQLNANGFVICGCATDYCVDTTIKVGGSKGYAISVASDAHTTSDRRWGSAQQLIEQHNEVWANLILPGNRLYVAPTAEIVQRWRTAA</sequence>
<protein>
    <submittedName>
        <fullName evidence="3">Isochorismatase</fullName>
    </submittedName>
</protein>
<dbReference type="SUPFAM" id="SSF52499">
    <property type="entry name" value="Isochorismatase-like hydrolases"/>
    <property type="match status" value="1"/>
</dbReference>
<accession>A0A1X1DA61</accession>
<keyword evidence="1" id="KW-0378">Hydrolase</keyword>
<evidence type="ECO:0000259" key="2">
    <source>
        <dbReference type="Pfam" id="PF00857"/>
    </source>
</evidence>
<dbReference type="Pfam" id="PF00857">
    <property type="entry name" value="Isochorismatase"/>
    <property type="match status" value="1"/>
</dbReference>
<dbReference type="Gene3D" id="3.40.50.850">
    <property type="entry name" value="Isochorismatase-like"/>
    <property type="match status" value="1"/>
</dbReference>
<dbReference type="Proteomes" id="UP000238365">
    <property type="component" value="Chromosome"/>
</dbReference>
<dbReference type="RefSeq" id="WP_104957659.1">
    <property type="nucleotide sequence ID" value="NZ_CP026377.1"/>
</dbReference>
<dbReference type="GO" id="GO:0016787">
    <property type="term" value="F:hydrolase activity"/>
    <property type="evidence" value="ECO:0007669"/>
    <property type="project" value="UniProtKB-KW"/>
</dbReference>
<dbReference type="AlphaFoldDB" id="A0A1X1DA61"/>
<dbReference type="InterPro" id="IPR036380">
    <property type="entry name" value="Isochorismatase-like_sf"/>
</dbReference>
<name>A0A1X1DA61_9GAMM</name>
<gene>
    <name evidence="3" type="ORF">C2E15_12530</name>
</gene>
<reference evidence="3 4" key="1">
    <citation type="submission" date="2018-01" db="EMBL/GenBank/DDBJ databases">
        <title>Complete and assembled Genome of Pantoea gaviniae DSM22758T.</title>
        <authorList>
            <person name="Stevens M.J.A."/>
            <person name="Zurfluh K."/>
            <person name="Stephan R."/>
        </authorList>
    </citation>
    <scope>NUCLEOTIDE SEQUENCE [LARGE SCALE GENOMIC DNA]</scope>
    <source>
        <strain evidence="3 4">DSM 22758</strain>
    </source>
</reference>
<evidence type="ECO:0000313" key="4">
    <source>
        <dbReference type="Proteomes" id="UP000238365"/>
    </source>
</evidence>
<dbReference type="InterPro" id="IPR050272">
    <property type="entry name" value="Isochorismatase-like_hydrls"/>
</dbReference>
<dbReference type="InterPro" id="IPR000868">
    <property type="entry name" value="Isochorismatase-like_dom"/>
</dbReference>
<evidence type="ECO:0000256" key="1">
    <source>
        <dbReference type="ARBA" id="ARBA00022801"/>
    </source>
</evidence>
<proteinExistence type="predicted"/>
<dbReference type="KEGG" id="pgz:C2E15_12530"/>
<dbReference type="OrthoDB" id="5294192at2"/>
<organism evidence="3 4">
    <name type="scientific">Mixta gaviniae</name>
    <dbReference type="NCBI Taxonomy" id="665914"/>
    <lineage>
        <taxon>Bacteria</taxon>
        <taxon>Pseudomonadati</taxon>
        <taxon>Pseudomonadota</taxon>
        <taxon>Gammaproteobacteria</taxon>
        <taxon>Enterobacterales</taxon>
        <taxon>Erwiniaceae</taxon>
        <taxon>Mixta</taxon>
    </lineage>
</organism>
<keyword evidence="4" id="KW-1185">Reference proteome</keyword>